<reference evidence="2" key="1">
    <citation type="submission" date="2014-09" db="EMBL/GenBank/DDBJ databases">
        <authorList>
            <person name="Magalhaes I.L.F."/>
            <person name="Oliveira U."/>
            <person name="Santos F.R."/>
            <person name="Vidigal T.H.D.A."/>
            <person name="Brescovit A.D."/>
            <person name="Santos A.J."/>
        </authorList>
    </citation>
    <scope>NUCLEOTIDE SEQUENCE</scope>
    <source>
        <tissue evidence="2">Shoot tissue taken approximately 20 cm above the soil surface</tissue>
    </source>
</reference>
<keyword evidence="1" id="KW-0472">Membrane</keyword>
<name>A0A0A9HDX0_ARUDO</name>
<dbReference type="AlphaFoldDB" id="A0A0A9HDX0"/>
<proteinExistence type="predicted"/>
<sequence length="48" mass="5297">MVQPTTERAEKTFSTKLNRRLASNARTLSAMLTIFCASSVSLSMDIFA</sequence>
<keyword evidence="1" id="KW-0812">Transmembrane</keyword>
<feature type="transmembrane region" description="Helical" evidence="1">
    <location>
        <begin position="28"/>
        <end position="47"/>
    </location>
</feature>
<accession>A0A0A9HDX0</accession>
<evidence type="ECO:0000256" key="1">
    <source>
        <dbReference type="SAM" id="Phobius"/>
    </source>
</evidence>
<reference evidence="2" key="2">
    <citation type="journal article" date="2015" name="Data Brief">
        <title>Shoot transcriptome of the giant reed, Arundo donax.</title>
        <authorList>
            <person name="Barrero R.A."/>
            <person name="Guerrero F.D."/>
            <person name="Moolhuijzen P."/>
            <person name="Goolsby J.A."/>
            <person name="Tidwell J."/>
            <person name="Bellgard S.E."/>
            <person name="Bellgard M.I."/>
        </authorList>
    </citation>
    <scope>NUCLEOTIDE SEQUENCE</scope>
    <source>
        <tissue evidence="2">Shoot tissue taken approximately 20 cm above the soil surface</tissue>
    </source>
</reference>
<dbReference type="EMBL" id="GBRH01163887">
    <property type="protein sequence ID" value="JAE34009.1"/>
    <property type="molecule type" value="Transcribed_RNA"/>
</dbReference>
<evidence type="ECO:0000313" key="2">
    <source>
        <dbReference type="EMBL" id="JAE34009.1"/>
    </source>
</evidence>
<keyword evidence="1" id="KW-1133">Transmembrane helix</keyword>
<organism evidence="2">
    <name type="scientific">Arundo donax</name>
    <name type="common">Giant reed</name>
    <name type="synonym">Donax arundinaceus</name>
    <dbReference type="NCBI Taxonomy" id="35708"/>
    <lineage>
        <taxon>Eukaryota</taxon>
        <taxon>Viridiplantae</taxon>
        <taxon>Streptophyta</taxon>
        <taxon>Embryophyta</taxon>
        <taxon>Tracheophyta</taxon>
        <taxon>Spermatophyta</taxon>
        <taxon>Magnoliopsida</taxon>
        <taxon>Liliopsida</taxon>
        <taxon>Poales</taxon>
        <taxon>Poaceae</taxon>
        <taxon>PACMAD clade</taxon>
        <taxon>Arundinoideae</taxon>
        <taxon>Arundineae</taxon>
        <taxon>Arundo</taxon>
    </lineage>
</organism>
<protein>
    <submittedName>
        <fullName evidence="2">Uncharacterized protein</fullName>
    </submittedName>
</protein>